<proteinExistence type="predicted"/>
<dbReference type="SUPFAM" id="SSF53067">
    <property type="entry name" value="Actin-like ATPase domain"/>
    <property type="match status" value="1"/>
</dbReference>
<protein>
    <recommendedName>
        <fullName evidence="3">ROK family protein</fullName>
    </recommendedName>
</protein>
<organism evidence="1 2">
    <name type="scientific">Candidatus Enterococcus avicola</name>
    <dbReference type="NCBI Taxonomy" id="2838561"/>
    <lineage>
        <taxon>Bacteria</taxon>
        <taxon>Bacillati</taxon>
        <taxon>Bacillota</taxon>
        <taxon>Bacilli</taxon>
        <taxon>Lactobacillales</taxon>
        <taxon>Enterococcaceae</taxon>
        <taxon>Enterococcus</taxon>
    </lineage>
</organism>
<name>A0A9D2F6D0_9ENTE</name>
<gene>
    <name evidence="1" type="ORF">IAA20_03020</name>
</gene>
<sequence length="52" mass="5480">MKKLIGVDIGGTKVAVGLISPNGEVLEELIVPSDGTNREKMFEIVVAAIQSL</sequence>
<reference evidence="1" key="2">
    <citation type="submission" date="2021-04" db="EMBL/GenBank/DDBJ databases">
        <authorList>
            <person name="Gilroy R."/>
        </authorList>
    </citation>
    <scope>NUCLEOTIDE SEQUENCE</scope>
    <source>
        <strain evidence="1">CHK172-16539</strain>
    </source>
</reference>
<dbReference type="AlphaFoldDB" id="A0A9D2F6D0"/>
<evidence type="ECO:0000313" key="1">
    <source>
        <dbReference type="EMBL" id="HIZ52896.1"/>
    </source>
</evidence>
<evidence type="ECO:0008006" key="3">
    <source>
        <dbReference type="Google" id="ProtNLM"/>
    </source>
</evidence>
<dbReference type="Gene3D" id="3.30.420.40">
    <property type="match status" value="1"/>
</dbReference>
<reference evidence="1" key="1">
    <citation type="journal article" date="2021" name="PeerJ">
        <title>Extensive microbial diversity within the chicken gut microbiome revealed by metagenomics and culture.</title>
        <authorList>
            <person name="Gilroy R."/>
            <person name="Ravi A."/>
            <person name="Getino M."/>
            <person name="Pursley I."/>
            <person name="Horton D.L."/>
            <person name="Alikhan N.F."/>
            <person name="Baker D."/>
            <person name="Gharbi K."/>
            <person name="Hall N."/>
            <person name="Watson M."/>
            <person name="Adriaenssens E.M."/>
            <person name="Foster-Nyarko E."/>
            <person name="Jarju S."/>
            <person name="Secka A."/>
            <person name="Antonio M."/>
            <person name="Oren A."/>
            <person name="Chaudhuri R.R."/>
            <person name="La Ragione R."/>
            <person name="Hildebrand F."/>
            <person name="Pallen M.J."/>
        </authorList>
    </citation>
    <scope>NUCLEOTIDE SEQUENCE</scope>
    <source>
        <strain evidence="1">CHK172-16539</strain>
    </source>
</reference>
<dbReference type="EMBL" id="DXBN01000068">
    <property type="protein sequence ID" value="HIZ52896.1"/>
    <property type="molecule type" value="Genomic_DNA"/>
</dbReference>
<dbReference type="Proteomes" id="UP000824063">
    <property type="component" value="Unassembled WGS sequence"/>
</dbReference>
<comment type="caution">
    <text evidence="1">The sequence shown here is derived from an EMBL/GenBank/DDBJ whole genome shotgun (WGS) entry which is preliminary data.</text>
</comment>
<dbReference type="InterPro" id="IPR043129">
    <property type="entry name" value="ATPase_NBD"/>
</dbReference>
<accession>A0A9D2F6D0</accession>
<evidence type="ECO:0000313" key="2">
    <source>
        <dbReference type="Proteomes" id="UP000824063"/>
    </source>
</evidence>